<dbReference type="Proteomes" id="UP001058974">
    <property type="component" value="Chromosome 2"/>
</dbReference>
<protein>
    <submittedName>
        <fullName evidence="2">Uncharacterized protein</fullName>
    </submittedName>
</protein>
<dbReference type="Gramene" id="Psat2g015240.1">
    <property type="protein sequence ID" value="Psat2g015240.1.cds1"/>
    <property type="gene ID" value="Psat2g015240"/>
</dbReference>
<gene>
    <name evidence="2" type="ORF">KIW84_020376</name>
</gene>
<dbReference type="PANTHER" id="PTHR36405:SF1">
    <property type="entry name" value="OS07G0520600 PROTEIN"/>
    <property type="match status" value="1"/>
</dbReference>
<sequence>MAQTLEGMKGKGGSIKLGTIGTISSLMTRELDQISSEPQKQKVSSRSKPRTLHVSVPCSSSSSTGTSANPKRLQPRKSSDEASGNGSGSGSGSSKNTNHRTKANSSSTSRNTHRIPMLDSADHFSVDRTPIREKKNDKKKPNIVEVVDIKCGNAEKTWATPLTTRLKKLGFSKLSESII</sequence>
<feature type="compositionally biased region" description="Basic and acidic residues" evidence="1">
    <location>
        <begin position="120"/>
        <end position="140"/>
    </location>
</feature>
<accession>A0A9D4Y4X3</accession>
<feature type="compositionally biased region" description="Polar residues" evidence="1">
    <location>
        <begin position="30"/>
        <end position="42"/>
    </location>
</feature>
<dbReference type="Gramene" id="Psat2g015240.2">
    <property type="protein sequence ID" value="Psat2g015240.2.cds1"/>
    <property type="gene ID" value="Psat2g015240"/>
</dbReference>
<keyword evidence="3" id="KW-1185">Reference proteome</keyword>
<dbReference type="OrthoDB" id="670923at2759"/>
<reference evidence="2 3" key="1">
    <citation type="journal article" date="2022" name="Nat. Genet.">
        <title>Improved pea reference genome and pan-genome highlight genomic features and evolutionary characteristics.</title>
        <authorList>
            <person name="Yang T."/>
            <person name="Liu R."/>
            <person name="Luo Y."/>
            <person name="Hu S."/>
            <person name="Wang D."/>
            <person name="Wang C."/>
            <person name="Pandey M.K."/>
            <person name="Ge S."/>
            <person name="Xu Q."/>
            <person name="Li N."/>
            <person name="Li G."/>
            <person name="Huang Y."/>
            <person name="Saxena R.K."/>
            <person name="Ji Y."/>
            <person name="Li M."/>
            <person name="Yan X."/>
            <person name="He Y."/>
            <person name="Liu Y."/>
            <person name="Wang X."/>
            <person name="Xiang C."/>
            <person name="Varshney R.K."/>
            <person name="Ding H."/>
            <person name="Gao S."/>
            <person name="Zong X."/>
        </authorList>
    </citation>
    <scope>NUCLEOTIDE SEQUENCE [LARGE SCALE GENOMIC DNA]</scope>
    <source>
        <strain evidence="2 3">cv. Zhongwan 6</strain>
    </source>
</reference>
<feature type="region of interest" description="Disordered" evidence="1">
    <location>
        <begin position="30"/>
        <end position="140"/>
    </location>
</feature>
<feature type="region of interest" description="Disordered" evidence="1">
    <location>
        <begin position="1"/>
        <end position="20"/>
    </location>
</feature>
<dbReference type="Gramene" id="PSAT_LOCUS10633_t1">
    <property type="protein sequence ID" value="CAL5190600.1"/>
    <property type="gene ID" value="PSAT_LOCUS10633"/>
</dbReference>
<dbReference type="AlphaFoldDB" id="A0A9D4Y4X3"/>
<dbReference type="EMBL" id="JAMSHJ010000002">
    <property type="protein sequence ID" value="KAI5433061.1"/>
    <property type="molecule type" value="Genomic_DNA"/>
</dbReference>
<name>A0A9D4Y4X3_PEA</name>
<evidence type="ECO:0000313" key="3">
    <source>
        <dbReference type="Proteomes" id="UP001058974"/>
    </source>
</evidence>
<evidence type="ECO:0000313" key="2">
    <source>
        <dbReference type="EMBL" id="KAI5433061.1"/>
    </source>
</evidence>
<dbReference type="Gramene" id="Psat02G0037600-T1">
    <property type="protein sequence ID" value="KAI5433061.1"/>
    <property type="gene ID" value="KIW84_020376"/>
</dbReference>
<proteinExistence type="predicted"/>
<evidence type="ECO:0000256" key="1">
    <source>
        <dbReference type="SAM" id="MobiDB-lite"/>
    </source>
</evidence>
<comment type="caution">
    <text evidence="2">The sequence shown here is derived from an EMBL/GenBank/DDBJ whole genome shotgun (WGS) entry which is preliminary data.</text>
</comment>
<organism evidence="2 3">
    <name type="scientific">Pisum sativum</name>
    <name type="common">Garden pea</name>
    <name type="synonym">Lathyrus oleraceus</name>
    <dbReference type="NCBI Taxonomy" id="3888"/>
    <lineage>
        <taxon>Eukaryota</taxon>
        <taxon>Viridiplantae</taxon>
        <taxon>Streptophyta</taxon>
        <taxon>Embryophyta</taxon>
        <taxon>Tracheophyta</taxon>
        <taxon>Spermatophyta</taxon>
        <taxon>Magnoliopsida</taxon>
        <taxon>eudicotyledons</taxon>
        <taxon>Gunneridae</taxon>
        <taxon>Pentapetalae</taxon>
        <taxon>rosids</taxon>
        <taxon>fabids</taxon>
        <taxon>Fabales</taxon>
        <taxon>Fabaceae</taxon>
        <taxon>Papilionoideae</taxon>
        <taxon>50 kb inversion clade</taxon>
        <taxon>NPAAA clade</taxon>
        <taxon>Hologalegina</taxon>
        <taxon>IRL clade</taxon>
        <taxon>Fabeae</taxon>
        <taxon>Lathyrus</taxon>
    </lineage>
</organism>
<dbReference type="PANTHER" id="PTHR36405">
    <property type="entry name" value="BNAA10G09140D PROTEIN"/>
    <property type="match status" value="1"/>
</dbReference>